<evidence type="ECO:0000313" key="3">
    <source>
        <dbReference type="Proteomes" id="UP001594288"/>
    </source>
</evidence>
<reference evidence="2 3" key="1">
    <citation type="submission" date="2024-09" db="EMBL/GenBank/DDBJ databases">
        <authorList>
            <person name="D'Angelo T."/>
        </authorList>
    </citation>
    <scope>NUCLEOTIDE SEQUENCE [LARGE SCALE GENOMIC DNA]</scope>
    <source>
        <strain evidence="2">SAG AM-311-F02</strain>
    </source>
</reference>
<evidence type="ECO:0000313" key="2">
    <source>
        <dbReference type="EMBL" id="MFC1799608.1"/>
    </source>
</evidence>
<evidence type="ECO:0000259" key="1">
    <source>
        <dbReference type="Pfam" id="PF05547"/>
    </source>
</evidence>
<dbReference type="InterPro" id="IPR008757">
    <property type="entry name" value="Peptidase_M6-like_domain"/>
</dbReference>
<keyword evidence="3" id="KW-1185">Reference proteome</keyword>
<accession>A0ABV6YNG3</accession>
<comment type="caution">
    <text evidence="2">The sequence shown here is derived from an EMBL/GenBank/DDBJ whole genome shotgun (WGS) entry which is preliminary data.</text>
</comment>
<dbReference type="EMBL" id="JBHPEI010000016">
    <property type="protein sequence ID" value="MFC1799608.1"/>
    <property type="molecule type" value="Genomic_DNA"/>
</dbReference>
<dbReference type="SUPFAM" id="SSF55486">
    <property type="entry name" value="Metalloproteases ('zincins'), catalytic domain"/>
    <property type="match status" value="1"/>
</dbReference>
<sequence>MLRGAVSAVLTCLILFTLTSRPGAGVIEIKRPDADSKWKAASEARLERWLNAPIKDVPSRRKILKTTQRQFPHTLAGTVNDTLRIATIRVEFASVPDYSKITGGTGRFDLRDLRDEIPIDPPPHDSKYFSKHMDALNYYYNTMSYGHLLIEHQVFPLDNDGAYVLDDVGDYNPQGGQWTWTIDGLELFFRDAITAADKDPDLRFGDYDAVVICHAGSDWQNDIMGDSPYDIPSFFISLAETAAIAVDDSTMFIVDGAVVPETTSQDGFFNGINGVIAHEIGHQLGLPDLYDTYTGLSAVGYWCVMDFGSGVGVVLEDTLTNEAYYVSGIIPGSLCAWSKVHLGWAEPSTVLNQGRYWLRATELQEGFPSIEMLKVPMNSHEYYLVENRQNDLDGDGTGYLLTDPSDDATGVIIGPVNADREFNHEFDFALPGAGLLIWHIDQLMVDFGNPFDIVNAYWERRGVRLVEGDGIPDLGDLNSFYFLGSPYDPFYEGNNDRFAFETYPRSTSTTGCHSHIAIRNIGAPDIVMGLRVAHQWGVTDFPVALGDAMRWGVPSILFADVDQDNKDEVQAVLTRAAWEDSTESIDWRRAEIHAYEADLLGGLIPMAGWPRRLYGSHPTELVAANMDNSPDGSMETFVADETGHVYAFSTDGSALYDGADSLGAFYEVKGEINGVPTAGYFAAAGFTDEALVFVGTDSALYVFDYPDDVYEYPAGPEGEGYSQPIVVDVWDGGPQDEPEIVYYRRGRSGGRIEIIGREIEEKIAVIPVDTGLAPGEVYLAAADLDRSPAGDLEIILIGRDGWIWAFEGDGEPVPGWGRKMLSGVVSPPAFADIDRDGYTEMILNDTDSRSIALLHTGSIMPGWPNSWHGCSLPEWDEEYFPPDRTIALPPPIIGDFSDNDTLDVIQGSLFECITGWGPDGERLPGFPVTLGERSQGFPASVGGGCSALAFGDIDGNGIVDIVAGGGDGFLYGFTHLDAEATDFELVPWKTAYHDVTRNLVLPAGSIIQDPPAGEELLVAGSFHAYPNPAGGDDPATGGKTVNFVFETETGGFATIDMFDITGFKVRTIDYDATSLVSRITVPPLDISGLGSGLYVCKLNLRGGNKDVTETFKLAIRR</sequence>
<dbReference type="SUPFAM" id="SSF69318">
    <property type="entry name" value="Integrin alpha N-terminal domain"/>
    <property type="match status" value="1"/>
</dbReference>
<proteinExistence type="predicted"/>
<dbReference type="PANTHER" id="PTHR41775:SF1">
    <property type="entry name" value="PEPTIDASE M6-LIKE DOMAIN-CONTAINING PROTEIN"/>
    <property type="match status" value="1"/>
</dbReference>
<dbReference type="InterPro" id="IPR028994">
    <property type="entry name" value="Integrin_alpha_N"/>
</dbReference>
<name>A0ABV6YNG3_UNCEI</name>
<gene>
    <name evidence="2" type="ORF">ACFL2Z_01695</name>
</gene>
<protein>
    <submittedName>
        <fullName evidence="2">Immune inhibitor A domain-containing protein</fullName>
    </submittedName>
</protein>
<dbReference type="Proteomes" id="UP001594288">
    <property type="component" value="Unassembled WGS sequence"/>
</dbReference>
<feature type="domain" description="Peptidase M6-like" evidence="1">
    <location>
        <begin position="270"/>
        <end position="315"/>
    </location>
</feature>
<organism evidence="2 3">
    <name type="scientific">Eiseniibacteriota bacterium</name>
    <dbReference type="NCBI Taxonomy" id="2212470"/>
    <lineage>
        <taxon>Bacteria</taxon>
        <taxon>Candidatus Eiseniibacteriota</taxon>
    </lineage>
</organism>
<dbReference type="Pfam" id="PF05547">
    <property type="entry name" value="Peptidase_M6"/>
    <property type="match status" value="1"/>
</dbReference>
<dbReference type="PANTHER" id="PTHR41775">
    <property type="entry name" value="SECRETED PROTEIN-RELATED"/>
    <property type="match status" value="1"/>
</dbReference>